<evidence type="ECO:0000313" key="4">
    <source>
        <dbReference type="Proteomes" id="UP000801492"/>
    </source>
</evidence>
<feature type="region of interest" description="Disordered" evidence="1">
    <location>
        <begin position="41"/>
        <end position="68"/>
    </location>
</feature>
<dbReference type="InterPro" id="IPR029526">
    <property type="entry name" value="PGBD"/>
</dbReference>
<evidence type="ECO:0000313" key="3">
    <source>
        <dbReference type="EMBL" id="KAF2895413.1"/>
    </source>
</evidence>
<feature type="domain" description="PiggyBac transposable element-derived protein" evidence="2">
    <location>
        <begin position="61"/>
        <end position="126"/>
    </location>
</feature>
<keyword evidence="4" id="KW-1185">Reference proteome</keyword>
<feature type="compositionally biased region" description="Basic and acidic residues" evidence="1">
    <location>
        <begin position="57"/>
        <end position="68"/>
    </location>
</feature>
<dbReference type="Pfam" id="PF13843">
    <property type="entry name" value="DDE_Tnp_1_7"/>
    <property type="match status" value="1"/>
</dbReference>
<dbReference type="EMBL" id="VTPC01005940">
    <property type="protein sequence ID" value="KAF2895413.1"/>
    <property type="molecule type" value="Genomic_DNA"/>
</dbReference>
<organism evidence="3 4">
    <name type="scientific">Ignelater luminosus</name>
    <name type="common">Cucubano</name>
    <name type="synonym">Pyrophorus luminosus</name>
    <dbReference type="NCBI Taxonomy" id="2038154"/>
    <lineage>
        <taxon>Eukaryota</taxon>
        <taxon>Metazoa</taxon>
        <taxon>Ecdysozoa</taxon>
        <taxon>Arthropoda</taxon>
        <taxon>Hexapoda</taxon>
        <taxon>Insecta</taxon>
        <taxon>Pterygota</taxon>
        <taxon>Neoptera</taxon>
        <taxon>Endopterygota</taxon>
        <taxon>Coleoptera</taxon>
        <taxon>Polyphaga</taxon>
        <taxon>Elateriformia</taxon>
        <taxon>Elateroidea</taxon>
        <taxon>Elateridae</taxon>
        <taxon>Agrypninae</taxon>
        <taxon>Pyrophorini</taxon>
        <taxon>Ignelater</taxon>
    </lineage>
</organism>
<name>A0A8K0D2N9_IGNLU</name>
<comment type="caution">
    <text evidence="3">The sequence shown here is derived from an EMBL/GenBank/DDBJ whole genome shotgun (WGS) entry which is preliminary data.</text>
</comment>
<accession>A0A8K0D2N9</accession>
<dbReference type="AlphaFoldDB" id="A0A8K0D2N9"/>
<evidence type="ECO:0000256" key="1">
    <source>
        <dbReference type="SAM" id="MobiDB-lite"/>
    </source>
</evidence>
<proteinExistence type="predicted"/>
<dbReference type="OrthoDB" id="10038921at2759"/>
<reference evidence="3" key="1">
    <citation type="submission" date="2019-08" db="EMBL/GenBank/DDBJ databases">
        <title>The genome of the North American firefly Photinus pyralis.</title>
        <authorList>
            <consortium name="Photinus pyralis genome working group"/>
            <person name="Fallon T.R."/>
            <person name="Sander Lower S.E."/>
            <person name="Weng J.-K."/>
        </authorList>
    </citation>
    <scope>NUCLEOTIDE SEQUENCE</scope>
    <source>
        <strain evidence="3">TRF0915ILg1</strain>
        <tissue evidence="3">Whole body</tissue>
    </source>
</reference>
<dbReference type="PANTHER" id="PTHR46599">
    <property type="entry name" value="PIGGYBAC TRANSPOSABLE ELEMENT-DERIVED PROTEIN 4"/>
    <property type="match status" value="1"/>
</dbReference>
<sequence>MEILENLSDIEDCEDDVTSEIEKHLSTASKENYYQEIDENEEQELHGQSISNIQMIDGKDTRAERRRNDKLTPIRDVWETANGNLRKCYLSGKNITVDEQLVPFRGRCPFRQHMPLKPNQCGMKIW</sequence>
<evidence type="ECO:0000259" key="2">
    <source>
        <dbReference type="Pfam" id="PF13843"/>
    </source>
</evidence>
<dbReference type="Proteomes" id="UP000801492">
    <property type="component" value="Unassembled WGS sequence"/>
</dbReference>
<gene>
    <name evidence="3" type="ORF">ILUMI_10764</name>
</gene>
<protein>
    <recommendedName>
        <fullName evidence="2">PiggyBac transposable element-derived protein domain-containing protein</fullName>
    </recommendedName>
</protein>
<dbReference type="PANTHER" id="PTHR46599:SF6">
    <property type="entry name" value="DUAL SPECIFICITY PHOSPHATASE 26"/>
    <property type="match status" value="1"/>
</dbReference>